<feature type="binding site" evidence="12">
    <location>
        <position position="319"/>
    </location>
    <ligand>
        <name>K(+)</name>
        <dbReference type="ChEBI" id="CHEBI:29103"/>
    </ligand>
</feature>
<feature type="binding site" evidence="12">
    <location>
        <position position="221"/>
    </location>
    <ligand>
        <name>ATP</name>
        <dbReference type="ChEBI" id="CHEBI:30616"/>
    </ligand>
</feature>
<evidence type="ECO:0000256" key="11">
    <source>
        <dbReference type="ARBA" id="ARBA00023277"/>
    </source>
</evidence>
<dbReference type="GO" id="GO:0005829">
    <property type="term" value="C:cytosol"/>
    <property type="evidence" value="ECO:0007669"/>
    <property type="project" value="TreeGrafter"/>
</dbReference>
<evidence type="ECO:0000256" key="5">
    <source>
        <dbReference type="ARBA" id="ARBA00022723"/>
    </source>
</evidence>
<evidence type="ECO:0000313" key="15">
    <source>
        <dbReference type="Proteomes" id="UP000031666"/>
    </source>
</evidence>
<dbReference type="GO" id="GO:0019303">
    <property type="term" value="P:D-ribose catabolic process"/>
    <property type="evidence" value="ECO:0007669"/>
    <property type="project" value="UniProtKB-UniRule"/>
</dbReference>
<comment type="activity regulation">
    <text evidence="12">Activated by a monovalent cation that binds near, but not in, the active site. The most likely occupant of the site in vivo is potassium. Ion binding induces a conformational change that may alter substrate affinity.</text>
</comment>
<keyword evidence="7 12" id="KW-0418">Kinase</keyword>
<keyword evidence="5 12" id="KW-0479">Metal-binding</keyword>
<evidence type="ECO:0000256" key="2">
    <source>
        <dbReference type="ARBA" id="ARBA00012035"/>
    </source>
</evidence>
<comment type="function">
    <text evidence="12">Catalyzes the phosphorylation of ribose at O-5 in a reaction requiring ATP and magnesium. The resulting D-ribose-5-phosphate can then be used either for sythesis of nucleotides, histidine, and tryptophan, or as a component of the pentose phosphate pathway.</text>
</comment>
<keyword evidence="9 12" id="KW-0460">Magnesium</keyword>
<feature type="binding site" evidence="12">
    <location>
        <position position="324"/>
    </location>
    <ligand>
        <name>K(+)</name>
        <dbReference type="ChEBI" id="CHEBI:29103"/>
    </ligand>
</feature>
<evidence type="ECO:0000256" key="1">
    <source>
        <dbReference type="ARBA" id="ARBA00005380"/>
    </source>
</evidence>
<dbReference type="EC" id="2.7.1.15" evidence="2 12"/>
<comment type="caution">
    <text evidence="14">The sequence shown here is derived from an EMBL/GenBank/DDBJ whole genome shotgun (WGS) entry which is preliminary data.</text>
</comment>
<dbReference type="InterPro" id="IPR002173">
    <property type="entry name" value="Carboh/pur_kinase_PfkB_CS"/>
</dbReference>
<comment type="catalytic activity">
    <reaction evidence="12">
        <text>D-ribose + ATP = D-ribose 5-phosphate + ADP + H(+)</text>
        <dbReference type="Rhea" id="RHEA:13697"/>
        <dbReference type="ChEBI" id="CHEBI:15378"/>
        <dbReference type="ChEBI" id="CHEBI:30616"/>
        <dbReference type="ChEBI" id="CHEBI:47013"/>
        <dbReference type="ChEBI" id="CHEBI:78346"/>
        <dbReference type="ChEBI" id="CHEBI:456216"/>
        <dbReference type="EC" id="2.7.1.15"/>
    </reaction>
</comment>
<feature type="binding site" evidence="12">
    <location>
        <position position="177"/>
    </location>
    <ligand>
        <name>substrate</name>
    </ligand>
</feature>
<evidence type="ECO:0000256" key="12">
    <source>
        <dbReference type="HAMAP-Rule" id="MF_01987"/>
    </source>
</evidence>
<comment type="pathway">
    <text evidence="12">Carbohydrate metabolism; D-ribose degradation; D-ribose 5-phosphate from beta-D-ribopyranose: step 2/2.</text>
</comment>
<feature type="binding site" evidence="12">
    <location>
        <position position="289"/>
    </location>
    <ligand>
        <name>substrate</name>
    </ligand>
</feature>
<reference evidence="14 15" key="2">
    <citation type="submission" date="2015-01" db="EMBL/GenBank/DDBJ databases">
        <authorList>
            <consortium name="NBRP consortium"/>
            <person name="Sawabe T."/>
            <person name="Meirelles P."/>
            <person name="Feng G."/>
            <person name="Sayaka M."/>
            <person name="Hattori M."/>
            <person name="Ohkuma M."/>
        </authorList>
    </citation>
    <scope>NUCLEOTIDE SEQUENCE [LARGE SCALE GENOMIC DNA]</scope>
    <source>
        <strain evidence="15">JCM 19241</strain>
    </source>
</reference>
<feature type="domain" description="Carbohydrate kinase PfkB" evidence="13">
    <location>
        <begin position="40"/>
        <end position="328"/>
    </location>
</feature>
<evidence type="ECO:0000313" key="14">
    <source>
        <dbReference type="EMBL" id="GAM74088.1"/>
    </source>
</evidence>
<keyword evidence="8 12" id="KW-0067">ATP-binding</keyword>
<reference evidence="14 15" key="1">
    <citation type="submission" date="2015-01" db="EMBL/GenBank/DDBJ databases">
        <title>Vibrio sp. C94 JCM 19241 whole genome shotgun sequence.</title>
        <authorList>
            <person name="Sawabe T."/>
            <person name="Meirelles P."/>
            <person name="Feng G."/>
            <person name="Sayaka M."/>
            <person name="Hattori M."/>
            <person name="Ohkuma M."/>
        </authorList>
    </citation>
    <scope>NUCLEOTIDE SEQUENCE [LARGE SCALE GENOMIC DNA]</scope>
    <source>
        <strain evidence="15">JCM 19241</strain>
    </source>
</reference>
<dbReference type="Gene3D" id="3.40.1190.20">
    <property type="match status" value="1"/>
</dbReference>
<evidence type="ECO:0000256" key="3">
    <source>
        <dbReference type="ARBA" id="ARBA00016943"/>
    </source>
</evidence>
<dbReference type="Proteomes" id="UP000031666">
    <property type="component" value="Unassembled WGS sequence"/>
</dbReference>
<keyword evidence="6 12" id="KW-0547">Nucleotide-binding</keyword>
<feature type="binding site" evidence="12">
    <location>
        <position position="283"/>
    </location>
    <ligand>
        <name>K(+)</name>
        <dbReference type="ChEBI" id="CHEBI:29103"/>
    </ligand>
</feature>
<protein>
    <recommendedName>
        <fullName evidence="3 12">Ribokinase</fullName>
        <shortName evidence="12">RK</shortName>
        <ecNumber evidence="2 12">2.7.1.15</ecNumber>
    </recommendedName>
</protein>
<organism evidence="14 15">
    <name type="scientific">Vibrio ishigakensis</name>
    <dbReference type="NCBI Taxonomy" id="1481914"/>
    <lineage>
        <taxon>Bacteria</taxon>
        <taxon>Pseudomonadati</taxon>
        <taxon>Pseudomonadota</taxon>
        <taxon>Gammaproteobacteria</taxon>
        <taxon>Vibrionales</taxon>
        <taxon>Vibrionaceae</taxon>
        <taxon>Vibrio</taxon>
    </lineage>
</organism>
<gene>
    <name evidence="12" type="primary">rbsK</name>
    <name evidence="14" type="ORF">JCM19241_5284</name>
</gene>
<feature type="binding site" evidence="12">
    <location>
        <position position="285"/>
    </location>
    <ligand>
        <name>K(+)</name>
        <dbReference type="ChEBI" id="CHEBI:29103"/>
    </ligand>
</feature>
<dbReference type="UniPathway" id="UPA00916">
    <property type="reaction ID" value="UER00889"/>
</dbReference>
<feature type="binding site" evidence="12">
    <location>
        <begin position="47"/>
        <end position="49"/>
    </location>
    <ligand>
        <name>substrate</name>
    </ligand>
</feature>
<keyword evidence="4 12" id="KW-0808">Transferase</keyword>
<feature type="active site" description="Proton acceptor" evidence="12">
    <location>
        <position position="289"/>
    </location>
</feature>
<dbReference type="GO" id="GO:0046872">
    <property type="term" value="F:metal ion binding"/>
    <property type="evidence" value="ECO:0007669"/>
    <property type="project" value="UniProtKB-KW"/>
</dbReference>
<name>A0A0B8QFY5_9VIBR</name>
<feature type="binding site" evidence="12">
    <location>
        <begin position="288"/>
        <end position="289"/>
    </location>
    <ligand>
        <name>ATP</name>
        <dbReference type="ChEBI" id="CHEBI:30616"/>
    </ligand>
</feature>
<dbReference type="HAMAP" id="MF_01987">
    <property type="entry name" value="Ribokinase"/>
    <property type="match status" value="1"/>
</dbReference>
<comment type="caution">
    <text evidence="12">Lacks conserved residue(s) required for the propagation of feature annotation.</text>
</comment>
<dbReference type="InterPro" id="IPR011611">
    <property type="entry name" value="PfkB_dom"/>
</dbReference>
<comment type="similarity">
    <text evidence="1">Belongs to the carbohydrate kinase pfkB family.</text>
</comment>
<dbReference type="PRINTS" id="PR00990">
    <property type="entry name" value="RIBOKINASE"/>
</dbReference>
<evidence type="ECO:0000259" key="13">
    <source>
        <dbReference type="Pfam" id="PF00294"/>
    </source>
</evidence>
<accession>A0A0B8QFY5</accession>
<dbReference type="EMBL" id="BBSC01000002">
    <property type="protein sequence ID" value="GAM74088.1"/>
    <property type="molecule type" value="Genomic_DNA"/>
</dbReference>
<dbReference type="GO" id="GO:0004747">
    <property type="term" value="F:ribokinase activity"/>
    <property type="evidence" value="ECO:0007669"/>
    <property type="project" value="UniProtKB-UniRule"/>
</dbReference>
<dbReference type="AlphaFoldDB" id="A0A0B8QFY5"/>
<comment type="subunit">
    <text evidence="12">Homodimer.</text>
</comment>
<dbReference type="CDD" id="cd01174">
    <property type="entry name" value="ribokinase"/>
    <property type="match status" value="1"/>
</dbReference>
<keyword evidence="11 12" id="KW-0119">Carbohydrate metabolism</keyword>
<proteinExistence type="inferred from homology"/>
<evidence type="ECO:0000256" key="6">
    <source>
        <dbReference type="ARBA" id="ARBA00022741"/>
    </source>
</evidence>
<dbReference type="Pfam" id="PF00294">
    <property type="entry name" value="PfkB"/>
    <property type="match status" value="1"/>
</dbReference>
<comment type="similarity">
    <text evidence="12">Belongs to the carbohydrate kinase PfkB family. Ribokinase subfamily.</text>
</comment>
<comment type="cofactor">
    <cofactor evidence="12">
        <name>Mg(2+)</name>
        <dbReference type="ChEBI" id="CHEBI:18420"/>
    </cofactor>
    <text evidence="12">Requires a divalent cation, most likely magnesium in vivo, as an electrophilic catalyst to aid phosphoryl group transfer. It is the chelate of the metal and the nucleotide that is the actual substrate.</text>
</comment>
<dbReference type="InterPro" id="IPR002139">
    <property type="entry name" value="Ribo/fructo_kinase"/>
</dbReference>
<dbReference type="SUPFAM" id="SSF53613">
    <property type="entry name" value="Ribokinase-like"/>
    <property type="match status" value="1"/>
</dbReference>
<evidence type="ECO:0000256" key="9">
    <source>
        <dbReference type="ARBA" id="ARBA00022842"/>
    </source>
</evidence>
<evidence type="ECO:0000256" key="8">
    <source>
        <dbReference type="ARBA" id="ARBA00022840"/>
    </source>
</evidence>
<dbReference type="InterPro" id="IPR029056">
    <property type="entry name" value="Ribokinase-like"/>
</dbReference>
<evidence type="ECO:0000256" key="10">
    <source>
        <dbReference type="ARBA" id="ARBA00022958"/>
    </source>
</evidence>
<comment type="subcellular location">
    <subcellularLocation>
        <location evidence="12">Cytoplasm</location>
    </subcellularLocation>
</comment>
<keyword evidence="10 12" id="KW-0630">Potassium</keyword>
<dbReference type="GO" id="GO:0005524">
    <property type="term" value="F:ATP binding"/>
    <property type="evidence" value="ECO:0007669"/>
    <property type="project" value="UniProtKB-UniRule"/>
</dbReference>
<evidence type="ECO:0000256" key="4">
    <source>
        <dbReference type="ARBA" id="ARBA00022679"/>
    </source>
</evidence>
<sequence>MKIFNHAEKFKNIGIKKIMNEFSFPTATSTSQRHSFDIGVYVLGSFNIDVVSITEHLPRPGQTVHASSTRFLPGGKGSNQATAVSKVINNTHLTVKLGKDSFSEIAKNYLSASSINTLTVLENESESTGNALIMVDGTTGENSIAIDLGANKTILEDELVIEFPLIESSKVFLTQLENNFELTKKALNFAHHSAPIVILNPAPYTPRVKEVVHFVDVITPNETEAEDLTGIRIECLDTALDAAKAIHSLGAKVVILTLGGSGVLLYDGVDAFHCPAFRAAVEDTSGAGDSFNGALAAMLSQGKSIKESVLYACAFASLAVERSGAANMPEHSLVLDRLTLQGDISLLPYNPMKTKVIS</sequence>
<evidence type="ECO:0000256" key="7">
    <source>
        <dbReference type="ARBA" id="ARBA00022777"/>
    </source>
</evidence>
<keyword evidence="12" id="KW-0963">Cytoplasm</keyword>
<dbReference type="PANTHER" id="PTHR10584:SF166">
    <property type="entry name" value="RIBOKINASE"/>
    <property type="match status" value="1"/>
</dbReference>
<feature type="binding site" evidence="12">
    <location>
        <begin position="257"/>
        <end position="262"/>
    </location>
    <ligand>
        <name>ATP</name>
        <dbReference type="ChEBI" id="CHEBI:30616"/>
    </ligand>
</feature>
<dbReference type="InterPro" id="IPR011877">
    <property type="entry name" value="Ribokinase"/>
</dbReference>
<dbReference type="PANTHER" id="PTHR10584">
    <property type="entry name" value="SUGAR KINASE"/>
    <property type="match status" value="1"/>
</dbReference>
<dbReference type="STRING" id="1481914.JCM19241_5284"/>
<feature type="binding site" evidence="12">
    <location>
        <position position="322"/>
    </location>
    <ligand>
        <name>K(+)</name>
        <dbReference type="ChEBI" id="CHEBI:29103"/>
    </ligand>
</feature>
<feature type="binding site" evidence="12">
    <location>
        <begin position="75"/>
        <end position="79"/>
    </location>
    <ligand>
        <name>substrate</name>
    </ligand>
</feature>
<dbReference type="PROSITE" id="PS00584">
    <property type="entry name" value="PFKB_KINASES_2"/>
    <property type="match status" value="1"/>
</dbReference>